<name>A0A1M6CA82_9BACT</name>
<evidence type="ECO:0000256" key="1">
    <source>
        <dbReference type="SAM" id="SignalP"/>
    </source>
</evidence>
<dbReference type="SUPFAM" id="SSF56925">
    <property type="entry name" value="OMPA-like"/>
    <property type="match status" value="1"/>
</dbReference>
<dbReference type="InterPro" id="IPR011250">
    <property type="entry name" value="OMP/PagP_B-barrel"/>
</dbReference>
<evidence type="ECO:0000313" key="2">
    <source>
        <dbReference type="EMBL" id="SHI57932.1"/>
    </source>
</evidence>
<dbReference type="Proteomes" id="UP000184510">
    <property type="component" value="Unassembled WGS sequence"/>
</dbReference>
<dbReference type="EMBL" id="FQYR01000002">
    <property type="protein sequence ID" value="SHI57932.1"/>
    <property type="molecule type" value="Genomic_DNA"/>
</dbReference>
<protein>
    <submittedName>
        <fullName evidence="2">Outer membrane protein beta-barrel domain-containing protein</fullName>
    </submittedName>
</protein>
<accession>A0A1M6CA82</accession>
<organism evidence="2 3">
    <name type="scientific">Rubritalea squalenifaciens DSM 18772</name>
    <dbReference type="NCBI Taxonomy" id="1123071"/>
    <lineage>
        <taxon>Bacteria</taxon>
        <taxon>Pseudomonadati</taxon>
        <taxon>Verrucomicrobiota</taxon>
        <taxon>Verrucomicrobiia</taxon>
        <taxon>Verrucomicrobiales</taxon>
        <taxon>Rubritaleaceae</taxon>
        <taxon>Rubritalea</taxon>
    </lineage>
</organism>
<evidence type="ECO:0000313" key="3">
    <source>
        <dbReference type="Proteomes" id="UP000184510"/>
    </source>
</evidence>
<keyword evidence="1" id="KW-0732">Signal</keyword>
<feature type="chain" id="PRO_5012929075" evidence="1">
    <location>
        <begin position="21"/>
        <end position="223"/>
    </location>
</feature>
<dbReference type="AlphaFoldDB" id="A0A1M6CA82"/>
<dbReference type="InParanoid" id="A0A1M6CA82"/>
<feature type="signal peptide" evidence="1">
    <location>
        <begin position="1"/>
        <end position="20"/>
    </location>
</feature>
<dbReference type="Gene3D" id="2.40.160.20">
    <property type="match status" value="1"/>
</dbReference>
<keyword evidence="3" id="KW-1185">Reference proteome</keyword>
<sequence length="223" mass="24551">MNMKNIILPLALGMTATAFAGESYSAKSAKEVIPPAPECSLQWFLGASAGYLTDADEEMYHLQFGVEKICPNKCSHALFLEVGFTELDDSVDFGPQVTSNLPDQPFGEYDLETQIVPITLNYKYECSLTQNLNWYIGAGAGIALVDMDIDSVETSDSESFDDEVFYAQAFAGLTYNFSESFEAFGGVRYIYMDDADLTGLSEIDDKGDIDGDVLVELGLRYNF</sequence>
<gene>
    <name evidence="2" type="ORF">SAMN02745181_0430</name>
</gene>
<proteinExistence type="predicted"/>
<reference evidence="2 3" key="1">
    <citation type="submission" date="2016-11" db="EMBL/GenBank/DDBJ databases">
        <authorList>
            <person name="Jaros S."/>
            <person name="Januszkiewicz K."/>
            <person name="Wedrychowicz H."/>
        </authorList>
    </citation>
    <scope>NUCLEOTIDE SEQUENCE [LARGE SCALE GENOMIC DNA]</scope>
    <source>
        <strain evidence="2 3">DSM 18772</strain>
    </source>
</reference>